<dbReference type="SUPFAM" id="SSF103088">
    <property type="entry name" value="OmpA-like"/>
    <property type="match status" value="1"/>
</dbReference>
<organism evidence="1 2">
    <name type="scientific">Prevotella communis</name>
    <dbReference type="NCBI Taxonomy" id="2913614"/>
    <lineage>
        <taxon>Bacteria</taxon>
        <taxon>Pseudomonadati</taxon>
        <taxon>Bacteroidota</taxon>
        <taxon>Bacteroidia</taxon>
        <taxon>Bacteroidales</taxon>
        <taxon>Prevotellaceae</taxon>
        <taxon>Prevotella</taxon>
    </lineage>
</organism>
<dbReference type="EMBL" id="FNCQ01000001">
    <property type="protein sequence ID" value="SDG14701.1"/>
    <property type="molecule type" value="Genomic_DNA"/>
</dbReference>
<dbReference type="AlphaFoldDB" id="A0A1G7RVC6"/>
<gene>
    <name evidence="1" type="ORF">SAMN04487901_101111</name>
</gene>
<reference evidence="2" key="1">
    <citation type="submission" date="2016-10" db="EMBL/GenBank/DDBJ databases">
        <authorList>
            <person name="Varghese N."/>
            <person name="Submissions S."/>
        </authorList>
    </citation>
    <scope>NUCLEOTIDE SEQUENCE [LARGE SCALE GENOMIC DNA]</scope>
    <source>
        <strain evidence="2">BP1-148</strain>
    </source>
</reference>
<evidence type="ECO:0000313" key="2">
    <source>
        <dbReference type="Proteomes" id="UP000198779"/>
    </source>
</evidence>
<dbReference type="InterPro" id="IPR021958">
    <property type="entry name" value="DUF3575"/>
</dbReference>
<dbReference type="InterPro" id="IPR036737">
    <property type="entry name" value="OmpA-like_sf"/>
</dbReference>
<name>A0A1G7RVC6_9BACT</name>
<dbReference type="Pfam" id="PF12099">
    <property type="entry name" value="DUF3575"/>
    <property type="match status" value="1"/>
</dbReference>
<dbReference type="STRING" id="645274.SAMN04487901_101111"/>
<proteinExistence type="predicted"/>
<sequence>MYTRRAINSRIKQRIALLVVLIISVAFSETISAQNVAVRNNLLYDLTLTPNLGIDVKLGDQWSGGLSAGFNPWPTSDDVSKKWRHLLIAPQLRYWTKGVFEDRSTYWALNLIYSHYNVADVRFPFGMYRDVRDKRLQGDLGALGVSFGYTWRLSRLFRMEAEAGMSGGYAWSKQYACGHCGTYEGRNDKAFLMPKLALNLVFDPRKKPVPEPEPVVVIPVDTMKPEPIPVVKPDIIKQLMAENPVLCDISDYRPYDPTKPMRRDSAALLVHFELDKYDLKRDFRQNAATLDRVISLTRQIVADSTAEVRLIQIIGFASIEGRIRHNEMLGEQRAIALKRYIQDAVEVPDSMFELNNGGEAWAEFRDQIAELIEKHDDKSGTTVAELKRAISIIDNEPAADHREQRLRVLNGGRTWNYIKEHVLADQRNSGYMRIYLERKKP</sequence>
<dbReference type="Proteomes" id="UP000198779">
    <property type="component" value="Unassembled WGS sequence"/>
</dbReference>
<dbReference type="Gene3D" id="3.30.1330.60">
    <property type="entry name" value="OmpA-like domain"/>
    <property type="match status" value="1"/>
</dbReference>
<accession>A0A1G7RVC6</accession>
<keyword evidence="2" id="KW-1185">Reference proteome</keyword>
<protein>
    <submittedName>
        <fullName evidence="1">OmpA family protein</fullName>
    </submittedName>
</protein>
<evidence type="ECO:0000313" key="1">
    <source>
        <dbReference type="EMBL" id="SDG14701.1"/>
    </source>
</evidence>
<dbReference type="RefSeq" id="WP_091813536.1">
    <property type="nucleotide sequence ID" value="NZ_FNCQ01000001.1"/>
</dbReference>